<evidence type="ECO:0000313" key="3">
    <source>
        <dbReference type="EMBL" id="PII30193.1"/>
    </source>
</evidence>
<dbReference type="PIRSF" id="PIRSF017082">
    <property type="entry name" value="YflP"/>
    <property type="match status" value="1"/>
</dbReference>
<accession>A0A2G7STG6</accession>
<feature type="signal peptide" evidence="2">
    <location>
        <begin position="1"/>
        <end position="22"/>
    </location>
</feature>
<protein>
    <submittedName>
        <fullName evidence="3">Tripartite tricarboxylate transporter substrate binding protein</fullName>
    </submittedName>
</protein>
<dbReference type="Gene3D" id="3.40.190.10">
    <property type="entry name" value="Periplasmic binding protein-like II"/>
    <property type="match status" value="1"/>
</dbReference>
<dbReference type="Pfam" id="PF03401">
    <property type="entry name" value="TctC"/>
    <property type="match status" value="1"/>
</dbReference>
<organism evidence="3">
    <name type="scientific">Chryseobacterium sp. B5</name>
    <dbReference type="NCBI Taxonomy" id="2050562"/>
    <lineage>
        <taxon>Bacteria</taxon>
        <taxon>Pseudomonadati</taxon>
        <taxon>Bacteroidota</taxon>
        <taxon>Flavobacteriia</taxon>
        <taxon>Flavobacteriales</taxon>
        <taxon>Weeksellaceae</taxon>
        <taxon>Chryseobacterium group</taxon>
        <taxon>Chryseobacterium</taxon>
    </lineage>
</organism>
<name>A0A2G7STG6_9FLAO</name>
<proteinExistence type="inferred from homology"/>
<dbReference type="InterPro" id="IPR042100">
    <property type="entry name" value="Bug_dom1"/>
</dbReference>
<dbReference type="InterPro" id="IPR005064">
    <property type="entry name" value="BUG"/>
</dbReference>
<comment type="caution">
    <text evidence="3">The sequence shown here is derived from an EMBL/GenBank/DDBJ whole genome shotgun (WGS) entry which is preliminary data.</text>
</comment>
<keyword evidence="2" id="KW-0732">Signal</keyword>
<sequence length="327" mass="34248">MQLHPALAATAAAILVLASATARSQTAPDGYPVRAVTIVVPFAAGGNTDVKTRLVARQLAQILGQPVIVDNKPGASGNIGMEFVGRAAADGYTIAMGSFGPLAVNPWIYPRLNFDPKTFVPIILLEKSPLVLVTPADKPYRSVADVVTAAKDRPGQLNIANAGPGGAHHLSAELFEAAAGLDMIGVPFKGGGPAATALLSGQVDLMFEQTGAAAPSIQARKIRALGVTSAQRLAMLPDVPTFAESGFPQVTVSNWMGYVAPKGTPPEIVARLHKAFAKAMEHPEVRERIVSQGNEFGGGSSQEFAAFIDSEAAKWGRLVKERGIRRD</sequence>
<dbReference type="SUPFAM" id="SSF53850">
    <property type="entry name" value="Periplasmic binding protein-like II"/>
    <property type="match status" value="1"/>
</dbReference>
<dbReference type="CDD" id="cd07012">
    <property type="entry name" value="PBP2_Bug_TTT"/>
    <property type="match status" value="1"/>
</dbReference>
<evidence type="ECO:0000256" key="1">
    <source>
        <dbReference type="ARBA" id="ARBA00006987"/>
    </source>
</evidence>
<evidence type="ECO:0000256" key="2">
    <source>
        <dbReference type="SAM" id="SignalP"/>
    </source>
</evidence>
<dbReference type="PANTHER" id="PTHR42928">
    <property type="entry name" value="TRICARBOXYLATE-BINDING PROTEIN"/>
    <property type="match status" value="1"/>
</dbReference>
<dbReference type="AlphaFoldDB" id="A0A2G7STG6"/>
<dbReference type="PANTHER" id="PTHR42928:SF5">
    <property type="entry name" value="BLR1237 PROTEIN"/>
    <property type="match status" value="1"/>
</dbReference>
<reference evidence="3" key="1">
    <citation type="submission" date="2017-10" db="EMBL/GenBank/DDBJ databases">
        <title>Chryseobacterium sp. B5 is a hydrocarbonoclastic and plant growth promoting bacterium.</title>
        <authorList>
            <person name="Thijs S."/>
            <person name="Gkorezis P."/>
            <person name="Van Hamme J."/>
        </authorList>
    </citation>
    <scope>NUCLEOTIDE SEQUENCE</scope>
    <source>
        <strain evidence="3">B5</strain>
    </source>
</reference>
<comment type="similarity">
    <text evidence="1">Belongs to the UPF0065 (bug) family.</text>
</comment>
<feature type="chain" id="PRO_5013936487" evidence="2">
    <location>
        <begin position="23"/>
        <end position="327"/>
    </location>
</feature>
<gene>
    <name evidence="3" type="ORF">CTI11_29175</name>
</gene>
<dbReference type="Gene3D" id="3.40.190.150">
    <property type="entry name" value="Bordetella uptake gene, domain 1"/>
    <property type="match status" value="1"/>
</dbReference>
<dbReference type="EMBL" id="PEKC01000273">
    <property type="protein sequence ID" value="PII30193.1"/>
    <property type="molecule type" value="Genomic_DNA"/>
</dbReference>